<keyword evidence="1" id="KW-1133">Transmembrane helix</keyword>
<sequence>MNKQQSPDQTKKPPPTFSAEDVRQGEIILKRRWQRLVFIAGLVGIILLALILGVSGTV</sequence>
<evidence type="ECO:0000256" key="1">
    <source>
        <dbReference type="SAM" id="Phobius"/>
    </source>
</evidence>
<protein>
    <recommendedName>
        <fullName evidence="4">Peptide ABC transporter permease</fullName>
    </recommendedName>
</protein>
<keyword evidence="1" id="KW-0472">Membrane</keyword>
<name>A0A4R3Q0P3_RHISU</name>
<dbReference type="Proteomes" id="UP000294576">
    <property type="component" value="Unassembled WGS sequence"/>
</dbReference>
<proteinExistence type="predicted"/>
<feature type="transmembrane region" description="Helical" evidence="1">
    <location>
        <begin position="36"/>
        <end position="55"/>
    </location>
</feature>
<accession>A0A4R3Q0P3</accession>
<gene>
    <name evidence="2" type="ORF">EV132_109184</name>
</gene>
<dbReference type="EMBL" id="SMBH01000009">
    <property type="protein sequence ID" value="TCU14461.1"/>
    <property type="molecule type" value="Genomic_DNA"/>
</dbReference>
<evidence type="ECO:0000313" key="2">
    <source>
        <dbReference type="EMBL" id="TCU14461.1"/>
    </source>
</evidence>
<keyword evidence="1" id="KW-0812">Transmembrane</keyword>
<reference evidence="2 3" key="1">
    <citation type="submission" date="2019-03" db="EMBL/GenBank/DDBJ databases">
        <title>Genomic Encyclopedia of Type Strains, Phase IV (KMG-V): Genome sequencing to study the core and pangenomes of soil and plant-associated prokaryotes.</title>
        <authorList>
            <person name="Whitman W."/>
        </authorList>
    </citation>
    <scope>NUCLEOTIDE SEQUENCE [LARGE SCALE GENOMIC DNA]</scope>
    <source>
        <strain evidence="2 3">Hc14</strain>
    </source>
</reference>
<comment type="caution">
    <text evidence="2">The sequence shown here is derived from an EMBL/GenBank/DDBJ whole genome shotgun (WGS) entry which is preliminary data.</text>
</comment>
<organism evidence="2 3">
    <name type="scientific">Rhizobium sullae</name>
    <name type="common">Rhizobium hedysari</name>
    <dbReference type="NCBI Taxonomy" id="50338"/>
    <lineage>
        <taxon>Bacteria</taxon>
        <taxon>Pseudomonadati</taxon>
        <taxon>Pseudomonadota</taxon>
        <taxon>Alphaproteobacteria</taxon>
        <taxon>Hyphomicrobiales</taxon>
        <taxon>Rhizobiaceae</taxon>
        <taxon>Rhizobium/Agrobacterium group</taxon>
        <taxon>Rhizobium</taxon>
    </lineage>
</organism>
<dbReference type="AlphaFoldDB" id="A0A4R3Q0P3"/>
<evidence type="ECO:0000313" key="3">
    <source>
        <dbReference type="Proteomes" id="UP000294576"/>
    </source>
</evidence>
<evidence type="ECO:0008006" key="4">
    <source>
        <dbReference type="Google" id="ProtNLM"/>
    </source>
</evidence>